<accession>A0AAD6J450</accession>
<sequence length="60" mass="6945">MATMMMIRRRRRQRREGEDKLGNRPPPDDIKESAFCDFRQMVCDSLSSNGPPQSNIHALP</sequence>
<name>A0AAD6J450_DREDA</name>
<proteinExistence type="predicted"/>
<dbReference type="EMBL" id="JAQGDS010000001">
    <property type="protein sequence ID" value="KAJ6264208.1"/>
    <property type="molecule type" value="Genomic_DNA"/>
</dbReference>
<protein>
    <submittedName>
        <fullName evidence="2">Uncharacterized protein</fullName>
    </submittedName>
</protein>
<evidence type="ECO:0000313" key="2">
    <source>
        <dbReference type="EMBL" id="KAJ6264208.1"/>
    </source>
</evidence>
<feature type="region of interest" description="Disordered" evidence="1">
    <location>
        <begin position="1"/>
        <end position="32"/>
    </location>
</feature>
<organism evidence="2 3">
    <name type="scientific">Drechslerella dactyloides</name>
    <name type="common">Nematode-trapping fungus</name>
    <name type="synonym">Arthrobotrys dactyloides</name>
    <dbReference type="NCBI Taxonomy" id="74499"/>
    <lineage>
        <taxon>Eukaryota</taxon>
        <taxon>Fungi</taxon>
        <taxon>Dikarya</taxon>
        <taxon>Ascomycota</taxon>
        <taxon>Pezizomycotina</taxon>
        <taxon>Orbiliomycetes</taxon>
        <taxon>Orbiliales</taxon>
        <taxon>Orbiliaceae</taxon>
        <taxon>Drechslerella</taxon>
    </lineage>
</organism>
<comment type="caution">
    <text evidence="2">The sequence shown here is derived from an EMBL/GenBank/DDBJ whole genome shotgun (WGS) entry which is preliminary data.</text>
</comment>
<reference evidence="2" key="1">
    <citation type="submission" date="2023-01" db="EMBL/GenBank/DDBJ databases">
        <title>The chitinases involved in constricting ring structure development in the nematode-trapping fungus Drechslerella dactyloides.</title>
        <authorList>
            <person name="Wang R."/>
            <person name="Zhang L."/>
            <person name="Tang P."/>
            <person name="Li S."/>
            <person name="Liang L."/>
        </authorList>
    </citation>
    <scope>NUCLEOTIDE SEQUENCE</scope>
    <source>
        <strain evidence="2">YMF1.00031</strain>
    </source>
</reference>
<evidence type="ECO:0000313" key="3">
    <source>
        <dbReference type="Proteomes" id="UP001221413"/>
    </source>
</evidence>
<keyword evidence="3" id="KW-1185">Reference proteome</keyword>
<dbReference type="AlphaFoldDB" id="A0AAD6J450"/>
<evidence type="ECO:0000256" key="1">
    <source>
        <dbReference type="SAM" id="MobiDB-lite"/>
    </source>
</evidence>
<dbReference type="Proteomes" id="UP001221413">
    <property type="component" value="Unassembled WGS sequence"/>
</dbReference>
<feature type="compositionally biased region" description="Basic and acidic residues" evidence="1">
    <location>
        <begin position="15"/>
        <end position="32"/>
    </location>
</feature>
<gene>
    <name evidence="2" type="ORF">Dda_0351</name>
</gene>